<dbReference type="Proteomes" id="UP000441208">
    <property type="component" value="Unassembled WGS sequence"/>
</dbReference>
<dbReference type="EMBL" id="QXFW01001301">
    <property type="protein sequence ID" value="KAE8992989.1"/>
    <property type="molecule type" value="Genomic_DNA"/>
</dbReference>
<evidence type="ECO:0000313" key="3">
    <source>
        <dbReference type="EMBL" id="KAE9196260.1"/>
    </source>
</evidence>
<evidence type="ECO:0000313" key="6">
    <source>
        <dbReference type="Proteomes" id="UP000460718"/>
    </source>
</evidence>
<evidence type="ECO:0000313" key="2">
    <source>
        <dbReference type="EMBL" id="KAE9110979.1"/>
    </source>
</evidence>
<gene>
    <name evidence="3" type="ORF">PF002_g23095</name>
    <name evidence="2" type="ORF">PF007_g11642</name>
    <name evidence="1" type="ORF">PF011_g17325</name>
</gene>
<dbReference type="AlphaFoldDB" id="A0A6A3JCX2"/>
<comment type="caution">
    <text evidence="1">The sequence shown here is derived from an EMBL/GenBank/DDBJ whole genome shotgun (WGS) entry which is preliminary data.</text>
</comment>
<evidence type="ECO:0008006" key="7">
    <source>
        <dbReference type="Google" id="ProtNLM"/>
    </source>
</evidence>
<reference evidence="1 6" key="1">
    <citation type="submission" date="2018-09" db="EMBL/GenBank/DDBJ databases">
        <title>Genomic investigation of the strawberry pathogen Phytophthora fragariae indicates pathogenicity is determined by transcriptional variation in three key races.</title>
        <authorList>
            <person name="Adams T.M."/>
            <person name="Armitage A.D."/>
            <person name="Sobczyk M.K."/>
            <person name="Bates H.J."/>
            <person name="Dunwell J.M."/>
            <person name="Nellist C.F."/>
            <person name="Harrison R.J."/>
        </authorList>
    </citation>
    <scope>NUCLEOTIDE SEQUENCE [LARGE SCALE GENOMIC DNA]</scope>
    <source>
        <strain evidence="3 4">BC-1</strain>
        <strain evidence="2 5">NOV-71</strain>
        <strain evidence="1 6">SCRP245</strain>
    </source>
</reference>
<dbReference type="Proteomes" id="UP000440367">
    <property type="component" value="Unassembled WGS sequence"/>
</dbReference>
<dbReference type="EMBL" id="QXGD01001942">
    <property type="protein sequence ID" value="KAE9196260.1"/>
    <property type="molecule type" value="Genomic_DNA"/>
</dbReference>
<name>A0A6A3JCX2_9STRA</name>
<sequence length="118" mass="13079">MPAPNVLFKMKGAHCPERWAFIRLAPQAGFGSVPVEQLRSKDAAFAFCTECSCKVDYTSGSTTAVKKHMQRFHMEALLKAKQAKEEAKALKANRQLENCYNMVPATSKRQAVAVTSDQ</sequence>
<accession>A0A6A3JCX2</accession>
<dbReference type="EMBL" id="QXFZ01000591">
    <property type="protein sequence ID" value="KAE9110979.1"/>
    <property type="molecule type" value="Genomic_DNA"/>
</dbReference>
<evidence type="ECO:0000313" key="1">
    <source>
        <dbReference type="EMBL" id="KAE8992989.1"/>
    </source>
</evidence>
<evidence type="ECO:0000313" key="5">
    <source>
        <dbReference type="Proteomes" id="UP000441208"/>
    </source>
</evidence>
<protein>
    <recommendedName>
        <fullName evidence="7">BED-type domain-containing protein</fullName>
    </recommendedName>
</protein>
<proteinExistence type="predicted"/>
<organism evidence="1 6">
    <name type="scientific">Phytophthora fragariae</name>
    <dbReference type="NCBI Taxonomy" id="53985"/>
    <lineage>
        <taxon>Eukaryota</taxon>
        <taxon>Sar</taxon>
        <taxon>Stramenopiles</taxon>
        <taxon>Oomycota</taxon>
        <taxon>Peronosporomycetes</taxon>
        <taxon>Peronosporales</taxon>
        <taxon>Peronosporaceae</taxon>
        <taxon>Phytophthora</taxon>
    </lineage>
</organism>
<evidence type="ECO:0000313" key="4">
    <source>
        <dbReference type="Proteomes" id="UP000440367"/>
    </source>
</evidence>
<dbReference type="Proteomes" id="UP000460718">
    <property type="component" value="Unassembled WGS sequence"/>
</dbReference>